<dbReference type="RefSeq" id="WP_013219249.1">
    <property type="nucleotide sequence ID" value="NC_014315.1"/>
</dbReference>
<dbReference type="STRING" id="105559.Nwat_0163"/>
<organism evidence="2 3">
    <name type="scientific">Nitrosococcus watsoni (strain C-113)</name>
    <dbReference type="NCBI Taxonomy" id="105559"/>
    <lineage>
        <taxon>Bacteria</taxon>
        <taxon>Pseudomonadati</taxon>
        <taxon>Pseudomonadota</taxon>
        <taxon>Gammaproteobacteria</taxon>
        <taxon>Chromatiales</taxon>
        <taxon>Chromatiaceae</taxon>
        <taxon>Nitrosococcus</taxon>
    </lineage>
</organism>
<evidence type="ECO:0000313" key="3">
    <source>
        <dbReference type="Proteomes" id="UP000000393"/>
    </source>
</evidence>
<accession>D8K8S7</accession>
<dbReference type="EMBL" id="CP002086">
    <property type="protein sequence ID" value="ADJ27137.1"/>
    <property type="molecule type" value="Genomic_DNA"/>
</dbReference>
<keyword evidence="1" id="KW-0812">Transmembrane</keyword>
<keyword evidence="1" id="KW-0472">Membrane</keyword>
<dbReference type="Proteomes" id="UP000000393">
    <property type="component" value="Chromosome"/>
</dbReference>
<feature type="transmembrane region" description="Helical" evidence="1">
    <location>
        <begin position="21"/>
        <end position="42"/>
    </location>
</feature>
<evidence type="ECO:0000313" key="2">
    <source>
        <dbReference type="EMBL" id="ADJ27137.1"/>
    </source>
</evidence>
<keyword evidence="3" id="KW-1185">Reference proteome</keyword>
<dbReference type="KEGG" id="nwa:Nwat_0163"/>
<sequence>MPSSPRFLLSVIANVRRYRRAIIKAFAVWMSILVLAIANGMLREAIFIPTLEKPSGLILRGALLSGVVLVVAYFALPWFGRTSVARYVAIGFGWLCLTLAFEFTLCARCARSVEEPYGIQGERIPVLLFLAGRTEVARASYVG</sequence>
<name>D8K8S7_NITWC</name>
<reference evidence="2 3" key="1">
    <citation type="submission" date="2010-06" db="EMBL/GenBank/DDBJ databases">
        <title>Complete sequence of chromosome of Nitrosococcus watsoni C-113.</title>
        <authorList>
            <consortium name="US DOE Joint Genome Institute"/>
            <person name="Lucas S."/>
            <person name="Copeland A."/>
            <person name="Lapidus A."/>
            <person name="Cheng J.-F."/>
            <person name="Bruce D."/>
            <person name="Goodwin L."/>
            <person name="Pitluck S."/>
            <person name="Malfatti S.A."/>
            <person name="Chain P.S.G."/>
            <person name="Land M."/>
            <person name="Hauser L."/>
            <person name="Kyrpides N."/>
            <person name="Ivanova N."/>
            <person name="Cambell M.A."/>
            <person name="Heidelberg J.F."/>
            <person name="Klotz M.G."/>
            <person name="Woyke T."/>
        </authorList>
    </citation>
    <scope>NUCLEOTIDE SEQUENCE [LARGE SCALE GENOMIC DNA]</scope>
    <source>
        <strain evidence="2 3">C-113</strain>
    </source>
</reference>
<evidence type="ECO:0000256" key="1">
    <source>
        <dbReference type="SAM" id="Phobius"/>
    </source>
</evidence>
<feature type="transmembrane region" description="Helical" evidence="1">
    <location>
        <begin position="62"/>
        <end position="80"/>
    </location>
</feature>
<dbReference type="HOGENOM" id="CLU_1804170_0_0_6"/>
<gene>
    <name evidence="2" type="ordered locus">Nwat_0163</name>
</gene>
<protein>
    <submittedName>
        <fullName evidence="2">Uncharacterized protein</fullName>
    </submittedName>
</protein>
<keyword evidence="1" id="KW-1133">Transmembrane helix</keyword>
<dbReference type="AlphaFoldDB" id="D8K8S7"/>
<proteinExistence type="predicted"/>